<evidence type="ECO:0000256" key="5">
    <source>
        <dbReference type="ARBA" id="ARBA00023211"/>
    </source>
</evidence>
<dbReference type="SUPFAM" id="SSF48576">
    <property type="entry name" value="Terpenoid synthases"/>
    <property type="match status" value="1"/>
</dbReference>
<evidence type="ECO:0000256" key="3">
    <source>
        <dbReference type="ARBA" id="ARBA00022723"/>
    </source>
</evidence>
<evidence type="ECO:0000313" key="9">
    <source>
        <dbReference type="EMBL" id="WNI01952.1"/>
    </source>
</evidence>
<dbReference type="PANTHER" id="PTHR31225:SF245">
    <property type="entry name" value="(-)-ALPHA-TERPINEOL SYNTHASE-LIKE"/>
    <property type="match status" value="1"/>
</dbReference>
<evidence type="ECO:0000259" key="8">
    <source>
        <dbReference type="Pfam" id="PF03936"/>
    </source>
</evidence>
<dbReference type="PANTHER" id="PTHR31225">
    <property type="entry name" value="OS04G0344100 PROTEIN-RELATED"/>
    <property type="match status" value="1"/>
</dbReference>
<dbReference type="InterPro" id="IPR005630">
    <property type="entry name" value="Terpene_synthase_metal-bd"/>
</dbReference>
<dbReference type="GO" id="GO:0016114">
    <property type="term" value="P:terpenoid biosynthetic process"/>
    <property type="evidence" value="ECO:0007669"/>
    <property type="project" value="InterPro"/>
</dbReference>
<name>A0AA95ZDY2_PSIGU</name>
<feature type="domain" description="Terpene synthase N-terminal" evidence="7">
    <location>
        <begin position="8"/>
        <end position="159"/>
    </location>
</feature>
<dbReference type="FunFam" id="1.50.10.130:FF:000001">
    <property type="entry name" value="Isoprene synthase, chloroplastic"/>
    <property type="match status" value="1"/>
</dbReference>
<proteinExistence type="evidence at transcript level"/>
<dbReference type="InterPro" id="IPR001906">
    <property type="entry name" value="Terpene_synth_N"/>
</dbReference>
<dbReference type="Pfam" id="PF01397">
    <property type="entry name" value="Terpene_synth"/>
    <property type="match status" value="1"/>
</dbReference>
<feature type="domain" description="Terpene synthase metal-binding" evidence="8">
    <location>
        <begin position="175"/>
        <end position="372"/>
    </location>
</feature>
<comment type="cofactor">
    <cofactor evidence="2">
        <name>Mg(2+)</name>
        <dbReference type="ChEBI" id="CHEBI:18420"/>
    </cofactor>
</comment>
<evidence type="ECO:0000256" key="6">
    <source>
        <dbReference type="ARBA" id="ARBA00023239"/>
    </source>
</evidence>
<dbReference type="InterPro" id="IPR008949">
    <property type="entry name" value="Isoprenoid_synthase_dom_sf"/>
</dbReference>
<evidence type="ECO:0000256" key="1">
    <source>
        <dbReference type="ARBA" id="ARBA00001936"/>
    </source>
</evidence>
<evidence type="ECO:0000259" key="7">
    <source>
        <dbReference type="Pfam" id="PF01397"/>
    </source>
</evidence>
<evidence type="ECO:0000256" key="2">
    <source>
        <dbReference type="ARBA" id="ARBA00001946"/>
    </source>
</evidence>
<dbReference type="Gene3D" id="1.10.600.10">
    <property type="entry name" value="Farnesyl Diphosphate Synthase"/>
    <property type="match status" value="1"/>
</dbReference>
<dbReference type="InterPro" id="IPR008930">
    <property type="entry name" value="Terpenoid_cyclase/PrenylTrfase"/>
</dbReference>
<reference evidence="9" key="1">
    <citation type="submission" date="2023-06" db="EMBL/GenBank/DDBJ databases">
        <title>Comparative genome-wide analysis of two guava cultivars revels plasticity of sesquiterpene biosynthesis.</title>
        <authorList>
            <person name="Canal D."/>
            <person name="dos Santos P.H.D."/>
            <person name="Carpinetti-Oliveira P.A."/>
            <person name="Silva M.A."/>
            <person name="Fernandes M."/>
            <person name="Brustolini O.J.B."/>
            <person name="Ferreira A."/>
            <person name="Ferreira M.F.S."/>
        </authorList>
    </citation>
    <scope>NUCLEOTIDE SEQUENCE</scope>
    <source>
        <strain evidence="9">Pg52150</strain>
    </source>
</reference>
<organism evidence="9">
    <name type="scientific">Psidium guajava</name>
    <name type="common">Guava</name>
    <name type="synonym">Psidium pyriferum</name>
    <dbReference type="NCBI Taxonomy" id="120290"/>
    <lineage>
        <taxon>Eukaryota</taxon>
        <taxon>Viridiplantae</taxon>
        <taxon>Streptophyta</taxon>
        <taxon>Embryophyta</taxon>
        <taxon>Tracheophyta</taxon>
        <taxon>Spermatophyta</taxon>
        <taxon>Magnoliopsida</taxon>
        <taxon>eudicotyledons</taxon>
        <taxon>Gunneridae</taxon>
        <taxon>Pentapetalae</taxon>
        <taxon>rosids</taxon>
        <taxon>malvids</taxon>
        <taxon>Myrtales</taxon>
        <taxon>Myrtaceae</taxon>
        <taxon>Myrtoideae</taxon>
        <taxon>Myrteae</taxon>
        <taxon>Pimenta group</taxon>
        <taxon>Psidium</taxon>
    </lineage>
</organism>
<dbReference type="GO" id="GO:0000287">
    <property type="term" value="F:magnesium ion binding"/>
    <property type="evidence" value="ECO:0007669"/>
    <property type="project" value="InterPro"/>
</dbReference>
<comment type="cofactor">
    <cofactor evidence="1">
        <name>Mn(2+)</name>
        <dbReference type="ChEBI" id="CHEBI:29035"/>
    </cofactor>
</comment>
<dbReference type="SUPFAM" id="SSF48239">
    <property type="entry name" value="Terpenoid cyclases/Protein prenyltransferases"/>
    <property type="match status" value="1"/>
</dbReference>
<evidence type="ECO:0000256" key="4">
    <source>
        <dbReference type="ARBA" id="ARBA00022842"/>
    </source>
</evidence>
<keyword evidence="6" id="KW-0456">Lyase</keyword>
<dbReference type="AlphaFoldDB" id="A0AA95ZDY2"/>
<protein>
    <submittedName>
        <fullName evidence="9">Terpene synthase</fullName>
    </submittedName>
</protein>
<dbReference type="GO" id="GO:0010333">
    <property type="term" value="F:terpene synthase activity"/>
    <property type="evidence" value="ECO:0007669"/>
    <property type="project" value="InterPro"/>
</dbReference>
<accession>A0AA95ZDY2</accession>
<dbReference type="InterPro" id="IPR050148">
    <property type="entry name" value="Terpene_synthase-like"/>
</dbReference>
<keyword evidence="4" id="KW-0460">Magnesium</keyword>
<keyword evidence="5" id="KW-0464">Manganese</keyword>
<keyword evidence="3" id="KW-0479">Metal-binding</keyword>
<sequence length="436" mass="50534">MEDKRTEQVQRKEEVKHLFDREMNHVAKLEFIDAVQRLGLGYHFHMKIKDALHSIHSKTRDAQLSDDLYATSLRFRLLRQHGYDVPQDVFQRFMNSTGTFVESLNRDVKGLLNLYEASFHGMEGETIVDEAWNFASKHLKDLNLDEVPTNLASHVSHALDMPIHWRPNRWWDELGANKMSFCRDRLVEHYFWSCILLFEPQYTDFREANTKILCTVTLIDDVYDIYGTQEELELLTDFIVRWSITDINRLPPTIRDSFMVLYNTTNEVGYHTMKKRRINPIPYLRKVWADECKAYLKEFYWYNNGIKPTLEEYMDIAVDSVGGVILLLNSYFLTTDKVTEEGLDYVSKIPSVAHSSNKILRFNDDFSTSSNDKLGPPIFGSVLGPPTALHAHHSLNLGMTRVGLDGDVRTGKHHVIGDLGLIDLRRDEENKSDDLG</sequence>
<dbReference type="InterPro" id="IPR036965">
    <property type="entry name" value="Terpene_synth_N_sf"/>
</dbReference>
<dbReference type="Pfam" id="PF03936">
    <property type="entry name" value="Terpene_synth_C"/>
    <property type="match status" value="1"/>
</dbReference>
<dbReference type="Gene3D" id="1.50.10.130">
    <property type="entry name" value="Terpene synthase, N-terminal domain"/>
    <property type="match status" value="1"/>
</dbReference>
<dbReference type="EMBL" id="OR232560">
    <property type="protein sequence ID" value="WNI01952.1"/>
    <property type="molecule type" value="mRNA"/>
</dbReference>